<comment type="caution">
    <text evidence="1">The sequence shown here is derived from an EMBL/GenBank/DDBJ whole genome shotgun (WGS) entry which is preliminary data.</text>
</comment>
<accession>A0ABR3G5Y2</accession>
<sequence length="82" mass="9360">MSTLLLERDGVTVIKDFMNPSPLADLQRTLKQLPIYIFTNGTLETLNPESPLTFLPWGPLCDTIRDEFENASPRPHHIRRGI</sequence>
<name>A0ABR3G5Y2_9PEZI</name>
<proteinExistence type="predicted"/>
<dbReference type="Proteomes" id="UP001447188">
    <property type="component" value="Unassembled WGS sequence"/>
</dbReference>
<dbReference type="EMBL" id="JBBBZM010000297">
    <property type="protein sequence ID" value="KAL0631122.1"/>
    <property type="molecule type" value="Genomic_DNA"/>
</dbReference>
<gene>
    <name evidence="1" type="ORF">Q9L58_010026</name>
</gene>
<evidence type="ECO:0000313" key="2">
    <source>
        <dbReference type="Proteomes" id="UP001447188"/>
    </source>
</evidence>
<organism evidence="1 2">
    <name type="scientific">Discina gigas</name>
    <dbReference type="NCBI Taxonomy" id="1032678"/>
    <lineage>
        <taxon>Eukaryota</taxon>
        <taxon>Fungi</taxon>
        <taxon>Dikarya</taxon>
        <taxon>Ascomycota</taxon>
        <taxon>Pezizomycotina</taxon>
        <taxon>Pezizomycetes</taxon>
        <taxon>Pezizales</taxon>
        <taxon>Discinaceae</taxon>
        <taxon>Discina</taxon>
    </lineage>
</organism>
<keyword evidence="2" id="KW-1185">Reference proteome</keyword>
<evidence type="ECO:0000313" key="1">
    <source>
        <dbReference type="EMBL" id="KAL0631122.1"/>
    </source>
</evidence>
<reference evidence="1 2" key="1">
    <citation type="submission" date="2024-02" db="EMBL/GenBank/DDBJ databases">
        <title>Discinaceae phylogenomics.</title>
        <authorList>
            <person name="Dirks A.C."/>
            <person name="James T.Y."/>
        </authorList>
    </citation>
    <scope>NUCLEOTIDE SEQUENCE [LARGE SCALE GENOMIC DNA]</scope>
    <source>
        <strain evidence="1 2">ACD0624</strain>
    </source>
</reference>
<protein>
    <submittedName>
        <fullName evidence="1">Uncharacterized protein</fullName>
    </submittedName>
</protein>